<dbReference type="CDD" id="cd12289">
    <property type="entry name" value="RRM_LARP6"/>
    <property type="match status" value="1"/>
</dbReference>
<name>A0A6P8IWJ2_ACTTE</name>
<dbReference type="FunFam" id="1.10.10.10:FF:000158">
    <property type="entry name" value="La ribonucleoprotein domain family member 7"/>
    <property type="match status" value="1"/>
</dbReference>
<comment type="subcellular location">
    <subcellularLocation>
        <location evidence="1">Nucleus</location>
    </subcellularLocation>
</comment>
<evidence type="ECO:0000256" key="1">
    <source>
        <dbReference type="ARBA" id="ARBA00004123"/>
    </source>
</evidence>
<dbReference type="OrthoDB" id="435402at2759"/>
<dbReference type="KEGG" id="aten:116305669"/>
<sequence length="455" mass="50169">MADGQSDNSAVKKTESNLENSPKVLVNGEEFVGCSDQDLAASSNSEEENDKKLAIRSPSAADSHSDTDLKDLPDVYSPPNDELKQKIIAQVELYLSDENLSRDAFLLKHVRRNKEGYVNLKLITSFKKVKSLTKDYRVVGESLKESTKLTLNAEVTKVKRNSPLPTELLERNPGRTVIATKMDEPTFEHVSEMFSKCGEIILIRIIRPGKSIPSDVKSYLSKTQDLTTETFAIVEFETMAAAARACSELTKEGGMKVVELGKQTKKKEKAKNRDRDGEPVPDSDEEHDDKTKRKRNRGKRNKNKRLAELAGTSTDEGHTSSCSSDTDSSYNPFSSCQRRYRNSPSNSPKGSPKTSRREIAPTTGSWRSPQSSPEPARKSLGTHTVKEGSSSAPNSPWSQRRKTALPSGHSPLADSELVKHRMVQLEGVQRLPKGPDGTKGFRAGVGRGRPMIAVA</sequence>
<dbReference type="SUPFAM" id="SSF54928">
    <property type="entry name" value="RNA-binding domain, RBD"/>
    <property type="match status" value="1"/>
</dbReference>
<evidence type="ECO:0000256" key="2">
    <source>
        <dbReference type="ARBA" id="ARBA00022884"/>
    </source>
</evidence>
<protein>
    <submittedName>
        <fullName evidence="9">La-related protein 6-like</fullName>
    </submittedName>
</protein>
<dbReference type="InterPro" id="IPR045180">
    <property type="entry name" value="La_dom_prot"/>
</dbReference>
<dbReference type="GO" id="GO:0003729">
    <property type="term" value="F:mRNA binding"/>
    <property type="evidence" value="ECO:0007669"/>
    <property type="project" value="TreeGrafter"/>
</dbReference>
<dbReference type="InterPro" id="IPR036390">
    <property type="entry name" value="WH_DNA-bd_sf"/>
</dbReference>
<keyword evidence="2 4" id="KW-0694">RNA-binding</keyword>
<feature type="compositionally biased region" description="Basic residues" evidence="5">
    <location>
        <begin position="292"/>
        <end position="304"/>
    </location>
</feature>
<dbReference type="InterPro" id="IPR034880">
    <property type="entry name" value="LARP6_RRM"/>
</dbReference>
<dbReference type="Pfam" id="PF05383">
    <property type="entry name" value="La"/>
    <property type="match status" value="1"/>
</dbReference>
<feature type="region of interest" description="Disordered" evidence="5">
    <location>
        <begin position="260"/>
        <end position="455"/>
    </location>
</feature>
<evidence type="ECO:0000256" key="3">
    <source>
        <dbReference type="ARBA" id="ARBA00023242"/>
    </source>
</evidence>
<evidence type="ECO:0000256" key="5">
    <source>
        <dbReference type="SAM" id="MobiDB-lite"/>
    </source>
</evidence>
<evidence type="ECO:0000259" key="6">
    <source>
        <dbReference type="PROSITE" id="PS50961"/>
    </source>
</evidence>
<dbReference type="CDD" id="cd08033">
    <property type="entry name" value="LARP_6"/>
    <property type="match status" value="1"/>
</dbReference>
<dbReference type="Gene3D" id="3.30.70.330">
    <property type="match status" value="1"/>
</dbReference>
<dbReference type="InterPro" id="IPR012677">
    <property type="entry name" value="Nucleotide-bd_a/b_plait_sf"/>
</dbReference>
<dbReference type="SUPFAM" id="SSF46785">
    <property type="entry name" value="Winged helix' DNA-binding domain"/>
    <property type="match status" value="1"/>
</dbReference>
<feature type="compositionally biased region" description="Polar residues" evidence="5">
    <location>
        <begin position="362"/>
        <end position="373"/>
    </location>
</feature>
<keyword evidence="3" id="KW-0539">Nucleus</keyword>
<accession>A0A6P8IWJ2</accession>
<feature type="region of interest" description="Disordered" evidence="5">
    <location>
        <begin position="1"/>
        <end position="77"/>
    </location>
</feature>
<dbReference type="Gene3D" id="1.10.10.10">
    <property type="entry name" value="Winged helix-like DNA-binding domain superfamily/Winged helix DNA-binding domain"/>
    <property type="match status" value="1"/>
</dbReference>
<feature type="domain" description="HTH La-type RNA-binding" evidence="6">
    <location>
        <begin position="77"/>
        <end position="168"/>
    </location>
</feature>
<feature type="compositionally biased region" description="Low complexity" evidence="5">
    <location>
        <begin position="319"/>
        <end position="329"/>
    </location>
</feature>
<dbReference type="InterPro" id="IPR024642">
    <property type="entry name" value="SUZ-C"/>
</dbReference>
<dbReference type="InterPro" id="IPR036388">
    <property type="entry name" value="WH-like_DNA-bd_sf"/>
</dbReference>
<dbReference type="GeneID" id="116305669"/>
<dbReference type="InParanoid" id="A0A6P8IWJ2"/>
<feature type="compositionally biased region" description="Low complexity" evidence="5">
    <location>
        <begin position="342"/>
        <end position="353"/>
    </location>
</feature>
<feature type="compositionally biased region" description="Polar residues" evidence="5">
    <location>
        <begin position="387"/>
        <end position="398"/>
    </location>
</feature>
<feature type="compositionally biased region" description="Basic and acidic residues" evidence="5">
    <location>
        <begin position="63"/>
        <end position="73"/>
    </location>
</feature>
<dbReference type="FunCoup" id="A0A6P8IWJ2">
    <property type="interactions" value="42"/>
</dbReference>
<dbReference type="InterPro" id="IPR006630">
    <property type="entry name" value="La_HTH"/>
</dbReference>
<dbReference type="SMART" id="SM00715">
    <property type="entry name" value="LA"/>
    <property type="match status" value="1"/>
</dbReference>
<dbReference type="AlphaFoldDB" id="A0A6P8IWJ2"/>
<evidence type="ECO:0000256" key="4">
    <source>
        <dbReference type="PROSITE-ProRule" id="PRU00332"/>
    </source>
</evidence>
<reference evidence="9" key="1">
    <citation type="submission" date="2025-08" db="UniProtKB">
        <authorList>
            <consortium name="RefSeq"/>
        </authorList>
    </citation>
    <scope>IDENTIFICATION</scope>
    <source>
        <tissue evidence="9">Tentacle</tissue>
    </source>
</reference>
<evidence type="ECO:0000313" key="8">
    <source>
        <dbReference type="Proteomes" id="UP000515163"/>
    </source>
</evidence>
<organism evidence="8 9">
    <name type="scientific">Actinia tenebrosa</name>
    <name type="common">Australian red waratah sea anemone</name>
    <dbReference type="NCBI Taxonomy" id="6105"/>
    <lineage>
        <taxon>Eukaryota</taxon>
        <taxon>Metazoa</taxon>
        <taxon>Cnidaria</taxon>
        <taxon>Anthozoa</taxon>
        <taxon>Hexacorallia</taxon>
        <taxon>Actiniaria</taxon>
        <taxon>Actiniidae</taxon>
        <taxon>Actinia</taxon>
    </lineage>
</organism>
<dbReference type="Proteomes" id="UP000515163">
    <property type="component" value="Unplaced"/>
</dbReference>
<dbReference type="PANTHER" id="PTHR22792">
    <property type="entry name" value="LUPUS LA PROTEIN-RELATED"/>
    <property type="match status" value="1"/>
</dbReference>
<dbReference type="GO" id="GO:0005634">
    <property type="term" value="C:nucleus"/>
    <property type="evidence" value="ECO:0007669"/>
    <property type="project" value="UniProtKB-SubCell"/>
</dbReference>
<gene>
    <name evidence="9" type="primary">LOC116305669</name>
</gene>
<dbReference type="PROSITE" id="PS50961">
    <property type="entry name" value="HTH_LA"/>
    <property type="match status" value="1"/>
</dbReference>
<dbReference type="PANTHER" id="PTHR22792:SF140">
    <property type="entry name" value="ACHILLES, ISOFORM A"/>
    <property type="match status" value="1"/>
</dbReference>
<keyword evidence="8" id="KW-1185">Reference proteome</keyword>
<dbReference type="InterPro" id="IPR035979">
    <property type="entry name" value="RBD_domain_sf"/>
</dbReference>
<feature type="domain" description="SUZ-C" evidence="7">
    <location>
        <begin position="392"/>
        <end position="445"/>
    </location>
</feature>
<evidence type="ECO:0000313" key="9">
    <source>
        <dbReference type="RefSeq" id="XP_031571489.1"/>
    </source>
</evidence>
<dbReference type="RefSeq" id="XP_031571489.1">
    <property type="nucleotide sequence ID" value="XM_031715629.1"/>
</dbReference>
<dbReference type="PROSITE" id="PS51938">
    <property type="entry name" value="SUZ_C"/>
    <property type="match status" value="1"/>
</dbReference>
<proteinExistence type="predicted"/>
<dbReference type="Pfam" id="PF12901">
    <property type="entry name" value="SUZ-C"/>
    <property type="match status" value="1"/>
</dbReference>
<evidence type="ECO:0000259" key="7">
    <source>
        <dbReference type="PROSITE" id="PS51938"/>
    </source>
</evidence>